<dbReference type="Gramene" id="OMO79638">
    <property type="protein sequence ID" value="OMO79638"/>
    <property type="gene ID" value="CCACVL1_13525"/>
</dbReference>
<dbReference type="EMBL" id="AWWV01010371">
    <property type="protein sequence ID" value="OMO79638.1"/>
    <property type="molecule type" value="Genomic_DNA"/>
</dbReference>
<protein>
    <submittedName>
        <fullName evidence="2">Uncharacterized protein</fullName>
    </submittedName>
</protein>
<accession>A0A1R3IAQ4</accession>
<evidence type="ECO:0000313" key="3">
    <source>
        <dbReference type="Proteomes" id="UP000188268"/>
    </source>
</evidence>
<sequence length="29" mass="3015">MEVTSSPKTGNTKSSNPRPGFGSDTTFLA</sequence>
<gene>
    <name evidence="2" type="ORF">CCACVL1_13525</name>
</gene>
<dbReference type="Proteomes" id="UP000188268">
    <property type="component" value="Unassembled WGS sequence"/>
</dbReference>
<feature type="region of interest" description="Disordered" evidence="1">
    <location>
        <begin position="1"/>
        <end position="29"/>
    </location>
</feature>
<name>A0A1R3IAQ4_COCAP</name>
<dbReference type="AlphaFoldDB" id="A0A1R3IAQ4"/>
<evidence type="ECO:0000313" key="2">
    <source>
        <dbReference type="EMBL" id="OMO79638.1"/>
    </source>
</evidence>
<keyword evidence="3" id="KW-1185">Reference proteome</keyword>
<proteinExistence type="predicted"/>
<reference evidence="2 3" key="1">
    <citation type="submission" date="2013-09" db="EMBL/GenBank/DDBJ databases">
        <title>Corchorus capsularis genome sequencing.</title>
        <authorList>
            <person name="Alam M."/>
            <person name="Haque M.S."/>
            <person name="Islam M.S."/>
            <person name="Emdad E.M."/>
            <person name="Islam M.M."/>
            <person name="Ahmed B."/>
            <person name="Halim A."/>
            <person name="Hossen Q.M.M."/>
            <person name="Hossain M.Z."/>
            <person name="Ahmed R."/>
            <person name="Khan M.M."/>
            <person name="Islam R."/>
            <person name="Rashid M.M."/>
            <person name="Khan S.A."/>
            <person name="Rahman M.S."/>
            <person name="Alam M."/>
        </authorList>
    </citation>
    <scope>NUCLEOTIDE SEQUENCE [LARGE SCALE GENOMIC DNA]</scope>
    <source>
        <strain evidence="3">cv. CVL-1</strain>
        <tissue evidence="2">Whole seedling</tissue>
    </source>
</reference>
<organism evidence="2 3">
    <name type="scientific">Corchorus capsularis</name>
    <name type="common">Jute</name>
    <dbReference type="NCBI Taxonomy" id="210143"/>
    <lineage>
        <taxon>Eukaryota</taxon>
        <taxon>Viridiplantae</taxon>
        <taxon>Streptophyta</taxon>
        <taxon>Embryophyta</taxon>
        <taxon>Tracheophyta</taxon>
        <taxon>Spermatophyta</taxon>
        <taxon>Magnoliopsida</taxon>
        <taxon>eudicotyledons</taxon>
        <taxon>Gunneridae</taxon>
        <taxon>Pentapetalae</taxon>
        <taxon>rosids</taxon>
        <taxon>malvids</taxon>
        <taxon>Malvales</taxon>
        <taxon>Malvaceae</taxon>
        <taxon>Grewioideae</taxon>
        <taxon>Apeibeae</taxon>
        <taxon>Corchorus</taxon>
    </lineage>
</organism>
<comment type="caution">
    <text evidence="2">The sequence shown here is derived from an EMBL/GenBank/DDBJ whole genome shotgun (WGS) entry which is preliminary data.</text>
</comment>
<evidence type="ECO:0000256" key="1">
    <source>
        <dbReference type="SAM" id="MobiDB-lite"/>
    </source>
</evidence>